<comment type="subcellular location">
    <subcellularLocation>
        <location evidence="1">Membrane</location>
        <topology evidence="1">Single-pass membrane protein</topology>
    </subcellularLocation>
</comment>
<accession>A0A844ZCY8</accession>
<evidence type="ECO:0000313" key="8">
    <source>
        <dbReference type="EMBL" id="MXO84780.1"/>
    </source>
</evidence>
<feature type="region of interest" description="Disordered" evidence="5">
    <location>
        <begin position="49"/>
        <end position="94"/>
    </location>
</feature>
<dbReference type="SUPFAM" id="SSF74653">
    <property type="entry name" value="TolA/TonB C-terminal domain"/>
    <property type="match status" value="1"/>
</dbReference>
<dbReference type="OrthoDB" id="7585155at2"/>
<evidence type="ECO:0000256" key="4">
    <source>
        <dbReference type="ARBA" id="ARBA00023136"/>
    </source>
</evidence>
<keyword evidence="4 6" id="KW-0472">Membrane</keyword>
<evidence type="ECO:0000256" key="2">
    <source>
        <dbReference type="ARBA" id="ARBA00022692"/>
    </source>
</evidence>
<keyword evidence="2 6" id="KW-0812">Transmembrane</keyword>
<dbReference type="EMBL" id="WTYW01000001">
    <property type="protein sequence ID" value="MXO84780.1"/>
    <property type="molecule type" value="Genomic_DNA"/>
</dbReference>
<gene>
    <name evidence="8" type="ORF">GRI38_01865</name>
</gene>
<evidence type="ECO:0000259" key="7">
    <source>
        <dbReference type="Pfam" id="PF03544"/>
    </source>
</evidence>
<dbReference type="Gene3D" id="3.30.1150.10">
    <property type="match status" value="1"/>
</dbReference>
<feature type="domain" description="TonB C-terminal" evidence="7">
    <location>
        <begin position="159"/>
        <end position="229"/>
    </location>
</feature>
<feature type="transmembrane region" description="Helical" evidence="6">
    <location>
        <begin position="16"/>
        <end position="39"/>
    </location>
</feature>
<evidence type="ECO:0000256" key="5">
    <source>
        <dbReference type="SAM" id="MobiDB-lite"/>
    </source>
</evidence>
<dbReference type="InterPro" id="IPR037682">
    <property type="entry name" value="TonB_C"/>
</dbReference>
<dbReference type="Proteomes" id="UP000433104">
    <property type="component" value="Unassembled WGS sequence"/>
</dbReference>
<evidence type="ECO:0000256" key="6">
    <source>
        <dbReference type="SAM" id="Phobius"/>
    </source>
</evidence>
<proteinExistence type="predicted"/>
<dbReference type="RefSeq" id="WP_160681297.1">
    <property type="nucleotide sequence ID" value="NZ_WTYW01000001.1"/>
</dbReference>
<dbReference type="GO" id="GO:0016020">
    <property type="term" value="C:membrane"/>
    <property type="evidence" value="ECO:0007669"/>
    <property type="project" value="UniProtKB-SubCell"/>
</dbReference>
<comment type="caution">
    <text evidence="8">The sequence shown here is derived from an EMBL/GenBank/DDBJ whole genome shotgun (WGS) entry which is preliminary data.</text>
</comment>
<dbReference type="GO" id="GO:0055085">
    <property type="term" value="P:transmembrane transport"/>
    <property type="evidence" value="ECO:0007669"/>
    <property type="project" value="InterPro"/>
</dbReference>
<sequence>MAYVDRAAATRRPGTIVTVAAIHVVIGYGLVVGLAGGAFEEIKDDPFIGIFTPKEIPPPPPPKPEPQPQPDNAAPQTAPDPYIPPRPDTITRDDAPLITATDVLPPRTDTVLIDLPKGPVVQPKPEPKPEPRFSPVAAAPRNDPGRWVTTDDYRSVWINRGLVGTARFRLDIAASGAVTGCTITGSTGHPQLDEATCDLVSKRARFKPSKGSDGQAIAGTYASAVRWELPD</sequence>
<keyword evidence="9" id="KW-1185">Reference proteome</keyword>
<dbReference type="NCBIfam" id="TIGR01352">
    <property type="entry name" value="tonB_Cterm"/>
    <property type="match status" value="1"/>
</dbReference>
<dbReference type="InterPro" id="IPR006260">
    <property type="entry name" value="TonB/TolA_C"/>
</dbReference>
<feature type="region of interest" description="Disordered" evidence="5">
    <location>
        <begin position="109"/>
        <end position="143"/>
    </location>
</feature>
<feature type="compositionally biased region" description="Pro residues" evidence="5">
    <location>
        <begin position="55"/>
        <end position="69"/>
    </location>
</feature>
<dbReference type="Pfam" id="PF03544">
    <property type="entry name" value="TonB_C"/>
    <property type="match status" value="1"/>
</dbReference>
<evidence type="ECO:0000313" key="9">
    <source>
        <dbReference type="Proteomes" id="UP000433104"/>
    </source>
</evidence>
<reference evidence="8 9" key="1">
    <citation type="submission" date="2019-12" db="EMBL/GenBank/DDBJ databases">
        <title>Genomic-based taxomic classification of the family Erythrobacteraceae.</title>
        <authorList>
            <person name="Xu L."/>
        </authorList>
    </citation>
    <scope>NUCLEOTIDE SEQUENCE [LARGE SCALE GENOMIC DNA]</scope>
    <source>
        <strain evidence="8 9">MCCC 1A09962</strain>
    </source>
</reference>
<name>A0A844ZCY8_9SPHN</name>
<protein>
    <submittedName>
        <fullName evidence="8">TonB family protein</fullName>
    </submittedName>
</protein>
<dbReference type="AlphaFoldDB" id="A0A844ZCY8"/>
<keyword evidence="3 6" id="KW-1133">Transmembrane helix</keyword>
<evidence type="ECO:0000256" key="3">
    <source>
        <dbReference type="ARBA" id="ARBA00022989"/>
    </source>
</evidence>
<evidence type="ECO:0000256" key="1">
    <source>
        <dbReference type="ARBA" id="ARBA00004167"/>
    </source>
</evidence>
<organism evidence="8 9">
    <name type="scientific">Parapontixanthobacter aurantiacus</name>
    <dbReference type="NCBI Taxonomy" id="1463599"/>
    <lineage>
        <taxon>Bacteria</taxon>
        <taxon>Pseudomonadati</taxon>
        <taxon>Pseudomonadota</taxon>
        <taxon>Alphaproteobacteria</taxon>
        <taxon>Sphingomonadales</taxon>
        <taxon>Erythrobacteraceae</taxon>
        <taxon>Parapontixanthobacter</taxon>
    </lineage>
</organism>